<feature type="transmembrane region" description="Helical" evidence="1">
    <location>
        <begin position="205"/>
        <end position="223"/>
    </location>
</feature>
<feature type="transmembrane region" description="Helical" evidence="1">
    <location>
        <begin position="144"/>
        <end position="164"/>
    </location>
</feature>
<evidence type="ECO:0000256" key="1">
    <source>
        <dbReference type="SAM" id="Phobius"/>
    </source>
</evidence>
<organism evidence="2 3">
    <name type="scientific">Aquipseudomonas alcaligenes</name>
    <name type="common">Pseudomonas alcaligenes</name>
    <dbReference type="NCBI Taxonomy" id="43263"/>
    <lineage>
        <taxon>Bacteria</taxon>
        <taxon>Pseudomonadati</taxon>
        <taxon>Pseudomonadota</taxon>
        <taxon>Gammaproteobacteria</taxon>
        <taxon>Pseudomonadales</taxon>
        <taxon>Pseudomonadaceae</taxon>
        <taxon>Aquipseudomonas</taxon>
    </lineage>
</organism>
<dbReference type="Proteomes" id="UP000321110">
    <property type="component" value="Unassembled WGS sequence"/>
</dbReference>
<name>A0A5C7W896_AQUAC</name>
<keyword evidence="1" id="KW-0472">Membrane</keyword>
<gene>
    <name evidence="2" type="ORF">E6Q69_08270</name>
</gene>
<reference evidence="2 3" key="1">
    <citation type="submission" date="2018-09" db="EMBL/GenBank/DDBJ databases">
        <title>Metagenome Assembled Genomes from an Advanced Water Purification Facility.</title>
        <authorList>
            <person name="Stamps B.W."/>
            <person name="Spear J.R."/>
        </authorList>
    </citation>
    <scope>NUCLEOTIDE SEQUENCE [LARGE SCALE GENOMIC DNA]</scope>
    <source>
        <strain evidence="2">Bin_52_1</strain>
    </source>
</reference>
<proteinExistence type="predicted"/>
<comment type="caution">
    <text evidence="2">The sequence shown here is derived from an EMBL/GenBank/DDBJ whole genome shotgun (WGS) entry which is preliminary data.</text>
</comment>
<accession>A0A5C7W896</accession>
<evidence type="ECO:0000313" key="3">
    <source>
        <dbReference type="Proteomes" id="UP000321110"/>
    </source>
</evidence>
<sequence length="241" mass="26105">MANWIGVIVGAIVGSFFGVAGFGGAISGAIPGAVIGYLIADWLSLKNKANSFAMKDERYGDWLVEFKASAVRECPDLLGKKAYVFDDTYNNEILERMYLDGMSASFHGLAFGSYMKGVNGKGRVADYLGYDLGHVRPRNSAKDILSGFLAFIVFCIFSLIKSLVRLILGAGNKAETQAKAERAEADKKVASKVSKDSFIDGVKSLAIDVAVFGGVAIVVIIMYKSGEFDPLIYKINELLRR</sequence>
<keyword evidence="1" id="KW-1133">Transmembrane helix</keyword>
<keyword evidence="1" id="KW-0812">Transmembrane</keyword>
<protein>
    <submittedName>
        <fullName evidence="2">Uncharacterized protein</fullName>
    </submittedName>
</protein>
<feature type="transmembrane region" description="Helical" evidence="1">
    <location>
        <begin position="6"/>
        <end position="39"/>
    </location>
</feature>
<evidence type="ECO:0000313" key="2">
    <source>
        <dbReference type="EMBL" id="TXI32708.1"/>
    </source>
</evidence>
<dbReference type="AlphaFoldDB" id="A0A5C7W896"/>
<dbReference type="EMBL" id="SSFO01000138">
    <property type="protein sequence ID" value="TXI32708.1"/>
    <property type="molecule type" value="Genomic_DNA"/>
</dbReference>